<reference evidence="6" key="1">
    <citation type="submission" date="2023-07" db="EMBL/GenBank/DDBJ databases">
        <title>Functional and genomic diversity of the sorghum phyllosphere microbiome.</title>
        <authorList>
            <person name="Shade A."/>
        </authorList>
    </citation>
    <scope>NUCLEOTIDE SEQUENCE [LARGE SCALE GENOMIC DNA]</scope>
    <source>
        <strain evidence="6">SORGH_AS_0422</strain>
    </source>
</reference>
<keyword evidence="3" id="KW-0813">Transport</keyword>
<dbReference type="PANTHER" id="PTHR43649:SF34">
    <property type="entry name" value="ABC TRANSPORTER PERIPLASMIC-BINDING PROTEIN YCJN-RELATED"/>
    <property type="match status" value="1"/>
</dbReference>
<protein>
    <submittedName>
        <fullName evidence="5">Multiple sugar transport system substrate-binding protein</fullName>
    </submittedName>
</protein>
<dbReference type="Gene3D" id="3.40.190.10">
    <property type="entry name" value="Periplasmic binding protein-like II"/>
    <property type="match status" value="2"/>
</dbReference>
<keyword evidence="5" id="KW-0762">Sugar transport</keyword>
<evidence type="ECO:0000313" key="6">
    <source>
        <dbReference type="Proteomes" id="UP001258315"/>
    </source>
</evidence>
<evidence type="ECO:0000256" key="4">
    <source>
        <dbReference type="ARBA" id="ARBA00022729"/>
    </source>
</evidence>
<gene>
    <name evidence="5" type="ORF">QE417_001183</name>
</gene>
<comment type="subcellular location">
    <subcellularLocation>
        <location evidence="1">Periplasm</location>
    </subcellularLocation>
</comment>
<dbReference type="SUPFAM" id="SSF53850">
    <property type="entry name" value="Periplasmic binding protein-like II"/>
    <property type="match status" value="1"/>
</dbReference>
<comment type="similarity">
    <text evidence="2">Belongs to the bacterial solute-binding protein 1 family.</text>
</comment>
<evidence type="ECO:0000256" key="1">
    <source>
        <dbReference type="ARBA" id="ARBA00004418"/>
    </source>
</evidence>
<dbReference type="EMBL" id="JAVLVU010000001">
    <property type="protein sequence ID" value="MDT3402111.1"/>
    <property type="molecule type" value="Genomic_DNA"/>
</dbReference>
<dbReference type="InterPro" id="IPR006059">
    <property type="entry name" value="SBP"/>
</dbReference>
<keyword evidence="4" id="KW-0732">Signal</keyword>
<evidence type="ECO:0000313" key="5">
    <source>
        <dbReference type="EMBL" id="MDT3402111.1"/>
    </source>
</evidence>
<keyword evidence="6" id="KW-1185">Reference proteome</keyword>
<comment type="caution">
    <text evidence="5">The sequence shown here is derived from an EMBL/GenBank/DDBJ whole genome shotgun (WGS) entry which is preliminary data.</text>
</comment>
<organism evidence="5 6">
    <name type="scientific">Mucilaginibacter terrae</name>
    <dbReference type="NCBI Taxonomy" id="1955052"/>
    <lineage>
        <taxon>Bacteria</taxon>
        <taxon>Pseudomonadati</taxon>
        <taxon>Bacteroidota</taxon>
        <taxon>Sphingobacteriia</taxon>
        <taxon>Sphingobacteriales</taxon>
        <taxon>Sphingobacteriaceae</taxon>
        <taxon>Mucilaginibacter</taxon>
    </lineage>
</organism>
<name>A0ABU3GRK0_9SPHI</name>
<proteinExistence type="inferred from homology"/>
<dbReference type="PANTHER" id="PTHR43649">
    <property type="entry name" value="ARABINOSE-BINDING PROTEIN-RELATED"/>
    <property type="match status" value="1"/>
</dbReference>
<accession>A0ABU3GRK0</accession>
<dbReference type="RefSeq" id="WP_311948271.1">
    <property type="nucleotide sequence ID" value="NZ_JAVLVU010000001.1"/>
</dbReference>
<sequence>MSEQDTIRIAVRKFGPFESALQKIWDSFCAETGCTLKAEMVPMDLELLYDSIIEQKGLQNGDWDIAHVVTDWLYEAWTTGALQDLQPYIAQNPPEDFPSGWSQSLLAAQQFGDSIAGLPFHDGPECFIYRKDLFEDSREQQAYFDKHGTPLRVPQTWDEFQTVARFFNRPEQNQYGTVFAGYPDGHNTVFDFVLQLWTRGGQLTDANGEVNIDSLQAVEALEFYKQLFLDKTAVHPGSVNYESVQMGMAFARGEAAMMVNWFGFASMCEVIAESAVKGKVDVAKLPAAPGSESASLNVYWLYTIGSGSKQKQVAYDFLRFAVNQRNDKLLTLEGGIGCRISTWNHGGVNAIIPYYHKLEELHTVARMLPQKSNWAQIAHIIDEAVLAAVNTDTAVAQILKIAQQKIEQLTTTTHEKHANTL</sequence>
<dbReference type="InterPro" id="IPR050490">
    <property type="entry name" value="Bact_solute-bd_prot1"/>
</dbReference>
<evidence type="ECO:0000256" key="3">
    <source>
        <dbReference type="ARBA" id="ARBA00022448"/>
    </source>
</evidence>
<dbReference type="Proteomes" id="UP001258315">
    <property type="component" value="Unassembled WGS sequence"/>
</dbReference>
<evidence type="ECO:0000256" key="2">
    <source>
        <dbReference type="ARBA" id="ARBA00008520"/>
    </source>
</evidence>
<dbReference type="Pfam" id="PF01547">
    <property type="entry name" value="SBP_bac_1"/>
    <property type="match status" value="1"/>
</dbReference>